<dbReference type="SUPFAM" id="SSF51197">
    <property type="entry name" value="Clavaminate synthase-like"/>
    <property type="match status" value="1"/>
</dbReference>
<comment type="similarity">
    <text evidence="2">Belongs to the TfdA dioxygenase family.</text>
</comment>
<dbReference type="InterPro" id="IPR051323">
    <property type="entry name" value="AtsK-like"/>
</dbReference>
<dbReference type="GO" id="GO:0051213">
    <property type="term" value="F:dioxygenase activity"/>
    <property type="evidence" value="ECO:0007669"/>
    <property type="project" value="UniProtKB-KW"/>
</dbReference>
<protein>
    <submittedName>
        <fullName evidence="8">TauD/TfdA family dioxygenase</fullName>
    </submittedName>
</protein>
<dbReference type="Gene3D" id="3.60.130.10">
    <property type="entry name" value="Clavaminate synthase-like"/>
    <property type="match status" value="1"/>
</dbReference>
<keyword evidence="6" id="KW-0408">Iron</keyword>
<dbReference type="InterPro" id="IPR003819">
    <property type="entry name" value="TauD/TfdA-like"/>
</dbReference>
<dbReference type="InterPro" id="IPR042098">
    <property type="entry name" value="TauD-like_sf"/>
</dbReference>
<dbReference type="RefSeq" id="WP_275307112.1">
    <property type="nucleotide sequence ID" value="NZ_CP095749.1"/>
</dbReference>
<evidence type="ECO:0000256" key="4">
    <source>
        <dbReference type="ARBA" id="ARBA00022964"/>
    </source>
</evidence>
<proteinExistence type="inferred from homology"/>
<evidence type="ECO:0000256" key="5">
    <source>
        <dbReference type="ARBA" id="ARBA00023002"/>
    </source>
</evidence>
<organism evidence="8 9">
    <name type="scientific">Streptomyces yunnanensis</name>
    <dbReference type="NCBI Taxonomy" id="156453"/>
    <lineage>
        <taxon>Bacteria</taxon>
        <taxon>Bacillati</taxon>
        <taxon>Actinomycetota</taxon>
        <taxon>Actinomycetes</taxon>
        <taxon>Kitasatosporales</taxon>
        <taxon>Streptomycetaceae</taxon>
        <taxon>Streptomyces</taxon>
    </lineage>
</organism>
<evidence type="ECO:0000256" key="1">
    <source>
        <dbReference type="ARBA" id="ARBA00001954"/>
    </source>
</evidence>
<dbReference type="Pfam" id="PF02668">
    <property type="entry name" value="TauD"/>
    <property type="match status" value="1"/>
</dbReference>
<comment type="cofactor">
    <cofactor evidence="1">
        <name>Fe(2+)</name>
        <dbReference type="ChEBI" id="CHEBI:29033"/>
    </cofactor>
</comment>
<feature type="domain" description="TauD/TfdA-like" evidence="7">
    <location>
        <begin position="11"/>
        <end position="293"/>
    </location>
</feature>
<gene>
    <name evidence="8" type="ORF">MOV08_10000</name>
</gene>
<evidence type="ECO:0000256" key="6">
    <source>
        <dbReference type="ARBA" id="ARBA00023004"/>
    </source>
</evidence>
<sequence length="320" mass="35800">MPDTTLSGVTVQPLSGHIGAEIYGVDLAKPLDDSVIETIRSAVLRWKVVFFREQDIDHAAHVAFGQRFGELIRMPARGSVSPKDYPEIETTADFLEHGPTFGLDNNEWTERNRHSPWRGWHIDASPRIDPPTATILRAEQVPSYGGDTMWANLAAAYTGLSEAVQRLADGLRVEHRLGVTYRPRPGRDAYVEHLMENQAATIHPLVRVHPETGERVLFIDCQYIEQIIGVSRFESQGLLSMFTEQILRPEYTVRFRWEPGSVAFWDNRSTMHLGPVDTAHLESGIPRIMHRVMVVGDIPVGVDGKPSESLVGAPLNPKLS</sequence>
<accession>A0ABY8A5T4</accession>
<keyword evidence="4 8" id="KW-0223">Dioxygenase</keyword>
<evidence type="ECO:0000256" key="2">
    <source>
        <dbReference type="ARBA" id="ARBA00005896"/>
    </source>
</evidence>
<evidence type="ECO:0000313" key="8">
    <source>
        <dbReference type="EMBL" id="WEB39569.1"/>
    </source>
</evidence>
<keyword evidence="5" id="KW-0560">Oxidoreductase</keyword>
<reference evidence="8 9" key="1">
    <citation type="submission" date="2022-03" db="EMBL/GenBank/DDBJ databases">
        <title>Streptomyces yunnanensis P86,complete genome.</title>
        <authorList>
            <person name="Chen S."/>
            <person name="Zhang Q."/>
        </authorList>
    </citation>
    <scope>NUCLEOTIDE SEQUENCE [LARGE SCALE GENOMIC DNA]</scope>
    <source>
        <strain evidence="8 9">P86</strain>
    </source>
</reference>
<dbReference type="PANTHER" id="PTHR30468:SF5">
    <property type="entry name" value="ALPHA-KETOGLUTARATE-DEPENDENT SULFATE ESTER DIOXYGENASE"/>
    <property type="match status" value="1"/>
</dbReference>
<keyword evidence="9" id="KW-1185">Reference proteome</keyword>
<keyword evidence="3" id="KW-0479">Metal-binding</keyword>
<evidence type="ECO:0000313" key="9">
    <source>
        <dbReference type="Proteomes" id="UP001218629"/>
    </source>
</evidence>
<evidence type="ECO:0000256" key="3">
    <source>
        <dbReference type="ARBA" id="ARBA00022723"/>
    </source>
</evidence>
<dbReference type="PANTHER" id="PTHR30468">
    <property type="entry name" value="ALPHA-KETOGLUTARATE-DEPENDENT SULFONATE DIOXYGENASE"/>
    <property type="match status" value="1"/>
</dbReference>
<evidence type="ECO:0000259" key="7">
    <source>
        <dbReference type="Pfam" id="PF02668"/>
    </source>
</evidence>
<name>A0ABY8A5T4_9ACTN</name>
<dbReference type="Proteomes" id="UP001218629">
    <property type="component" value="Chromosome"/>
</dbReference>
<dbReference type="EMBL" id="CP095749">
    <property type="protein sequence ID" value="WEB39569.1"/>
    <property type="molecule type" value="Genomic_DNA"/>
</dbReference>